<feature type="transmembrane region" description="Helical" evidence="6">
    <location>
        <begin position="12"/>
        <end position="35"/>
    </location>
</feature>
<name>A0A0G0V1V3_9BACT</name>
<keyword evidence="3 6" id="KW-0812">Transmembrane</keyword>
<evidence type="ECO:0000313" key="7">
    <source>
        <dbReference type="EMBL" id="KKR94904.1"/>
    </source>
</evidence>
<comment type="caution">
    <text evidence="7">The sequence shown here is derived from an EMBL/GenBank/DDBJ whole genome shotgun (WGS) entry which is preliminary data.</text>
</comment>
<keyword evidence="2" id="KW-1003">Cell membrane</keyword>
<organism evidence="7 8">
    <name type="scientific">Candidatus Roizmanbacteria bacterium GW2011_GWA1_41_13</name>
    <dbReference type="NCBI Taxonomy" id="1618474"/>
    <lineage>
        <taxon>Bacteria</taxon>
        <taxon>Candidatus Roizmaniibacteriota</taxon>
    </lineage>
</organism>
<feature type="transmembrane region" description="Helical" evidence="6">
    <location>
        <begin position="93"/>
        <end position="115"/>
    </location>
</feature>
<feature type="transmembrane region" description="Helical" evidence="6">
    <location>
        <begin position="127"/>
        <end position="148"/>
    </location>
</feature>
<evidence type="ECO:0000313" key="8">
    <source>
        <dbReference type="Proteomes" id="UP000034961"/>
    </source>
</evidence>
<dbReference type="Proteomes" id="UP000034961">
    <property type="component" value="Unassembled WGS sequence"/>
</dbReference>
<feature type="transmembrane region" description="Helical" evidence="6">
    <location>
        <begin position="47"/>
        <end position="72"/>
    </location>
</feature>
<feature type="transmembrane region" description="Helical" evidence="6">
    <location>
        <begin position="225"/>
        <end position="245"/>
    </location>
</feature>
<feature type="transmembrane region" description="Helical" evidence="6">
    <location>
        <begin position="294"/>
        <end position="318"/>
    </location>
</feature>
<proteinExistence type="predicted"/>
<evidence type="ECO:0000256" key="5">
    <source>
        <dbReference type="ARBA" id="ARBA00023136"/>
    </source>
</evidence>
<dbReference type="PANTHER" id="PTHR30250">
    <property type="entry name" value="PST FAMILY PREDICTED COLANIC ACID TRANSPORTER"/>
    <property type="match status" value="1"/>
</dbReference>
<reference evidence="7 8" key="1">
    <citation type="journal article" date="2015" name="Nature">
        <title>rRNA introns, odd ribosomes, and small enigmatic genomes across a large radiation of phyla.</title>
        <authorList>
            <person name="Brown C.T."/>
            <person name="Hug L.A."/>
            <person name="Thomas B.C."/>
            <person name="Sharon I."/>
            <person name="Castelle C.J."/>
            <person name="Singh A."/>
            <person name="Wilkins M.J."/>
            <person name="Williams K.H."/>
            <person name="Banfield J.F."/>
        </authorList>
    </citation>
    <scope>NUCLEOTIDE SEQUENCE [LARGE SCALE GENOMIC DNA]</scope>
</reference>
<feature type="transmembrane region" description="Helical" evidence="6">
    <location>
        <begin position="155"/>
        <end position="178"/>
    </location>
</feature>
<feature type="transmembrane region" description="Helical" evidence="6">
    <location>
        <begin position="257"/>
        <end position="282"/>
    </location>
</feature>
<feature type="transmembrane region" description="Helical" evidence="6">
    <location>
        <begin position="338"/>
        <end position="359"/>
    </location>
</feature>
<evidence type="ECO:0000256" key="3">
    <source>
        <dbReference type="ARBA" id="ARBA00022692"/>
    </source>
</evidence>
<dbReference type="EMBL" id="LCAN01000002">
    <property type="protein sequence ID" value="KKR94904.1"/>
    <property type="molecule type" value="Genomic_DNA"/>
</dbReference>
<dbReference type="PANTHER" id="PTHR30250:SF28">
    <property type="entry name" value="POLYSACCHARIDE BIOSYNTHESIS PROTEIN"/>
    <property type="match status" value="1"/>
</dbReference>
<evidence type="ECO:0000256" key="4">
    <source>
        <dbReference type="ARBA" id="ARBA00022989"/>
    </source>
</evidence>
<dbReference type="Pfam" id="PF13440">
    <property type="entry name" value="Polysacc_synt_3"/>
    <property type="match status" value="1"/>
</dbReference>
<feature type="transmembrane region" description="Helical" evidence="6">
    <location>
        <begin position="184"/>
        <end position="204"/>
    </location>
</feature>
<gene>
    <name evidence="7" type="ORF">UU41_C0002G0025</name>
</gene>
<feature type="transmembrane region" description="Helical" evidence="6">
    <location>
        <begin position="391"/>
        <end position="411"/>
    </location>
</feature>
<comment type="subcellular location">
    <subcellularLocation>
        <location evidence="1">Cell membrane</location>
        <topology evidence="1">Multi-pass membrane protein</topology>
    </subcellularLocation>
</comment>
<keyword evidence="4 6" id="KW-1133">Transmembrane helix</keyword>
<protein>
    <submittedName>
        <fullName evidence="7">Capsular polysaccharide biosynthesis protein</fullName>
    </submittedName>
</protein>
<dbReference type="AlphaFoldDB" id="A0A0G0V1V3"/>
<accession>A0A0G0V1V3</accession>
<evidence type="ECO:0000256" key="1">
    <source>
        <dbReference type="ARBA" id="ARBA00004651"/>
    </source>
</evidence>
<keyword evidence="5 6" id="KW-0472">Membrane</keyword>
<sequence length="418" mass="46580">MRNLLQKLFKNNLVKGTSYVFIGSFAANIFSYFFHLITGRMLGPEQYAIIASLLSLSYVFGFPAVIISTVLTRKVAELAAHNNKAAIHGVIRTVMKFLLWFIVGFIVLLILFKQLVADFLHIQDTHFIVILGLSLIISYVSTIGFAALQGMLRFLSYAIVNSLSNAFKDLFALVALVLGLGTSGVVWSFLATSIATTVAVFIPLKDILKAPVTYPSIRGKSIRSTLWVTIAFFGMGLMINVDVLMVKHYFDAYEAGLYAALATTGKIVLFVSSPIVAVLLPVATQKNARGHSTIRELAVAMSVIVMLSVSAVGVFALLPRLVIYLLYGEAYYSMSRVLWLMGVYFLFYNISNTFIYYFISIKRYRVLLAALVVSILQVGLLFIFHESFTQIVLVLVATALLLSFIFIYYYVSREIRKK</sequence>
<evidence type="ECO:0000256" key="6">
    <source>
        <dbReference type="SAM" id="Phobius"/>
    </source>
</evidence>
<dbReference type="GO" id="GO:0005886">
    <property type="term" value="C:plasma membrane"/>
    <property type="evidence" value="ECO:0007669"/>
    <property type="project" value="UniProtKB-SubCell"/>
</dbReference>
<feature type="transmembrane region" description="Helical" evidence="6">
    <location>
        <begin position="366"/>
        <end position="385"/>
    </location>
</feature>
<dbReference type="InterPro" id="IPR050833">
    <property type="entry name" value="Poly_Biosynth_Transport"/>
</dbReference>
<evidence type="ECO:0000256" key="2">
    <source>
        <dbReference type="ARBA" id="ARBA00022475"/>
    </source>
</evidence>